<dbReference type="AlphaFoldDB" id="A0A9P7K3D8"/>
<accession>A0A9P7K3D8</accession>
<dbReference type="OrthoDB" id="5945798at2759"/>
<reference evidence="2" key="1">
    <citation type="submission" date="2021-02" db="EMBL/GenBank/DDBJ databases">
        <authorList>
            <person name="Nieuwenhuis M."/>
            <person name="Van De Peppel L.J.J."/>
        </authorList>
    </citation>
    <scope>NUCLEOTIDE SEQUENCE</scope>
    <source>
        <strain evidence="2">D49</strain>
    </source>
</reference>
<dbReference type="PANTHER" id="PTHR47332">
    <property type="entry name" value="SET DOMAIN-CONTAINING PROTEIN 5"/>
    <property type="match status" value="1"/>
</dbReference>
<comment type="caution">
    <text evidence="2">The sequence shown here is derived from an EMBL/GenBank/DDBJ whole genome shotgun (WGS) entry which is preliminary data.</text>
</comment>
<organism evidence="2 3">
    <name type="scientific">Sphagnurus paluster</name>
    <dbReference type="NCBI Taxonomy" id="117069"/>
    <lineage>
        <taxon>Eukaryota</taxon>
        <taxon>Fungi</taxon>
        <taxon>Dikarya</taxon>
        <taxon>Basidiomycota</taxon>
        <taxon>Agaricomycotina</taxon>
        <taxon>Agaricomycetes</taxon>
        <taxon>Agaricomycetidae</taxon>
        <taxon>Agaricales</taxon>
        <taxon>Tricholomatineae</taxon>
        <taxon>Lyophyllaceae</taxon>
        <taxon>Sphagnurus</taxon>
    </lineage>
</organism>
<dbReference type="PANTHER" id="PTHR47332:SF4">
    <property type="entry name" value="SET DOMAIN-CONTAINING PROTEIN 5"/>
    <property type="match status" value="1"/>
</dbReference>
<gene>
    <name evidence="2" type="ORF">H0H81_007367</name>
</gene>
<evidence type="ECO:0000256" key="1">
    <source>
        <dbReference type="SAM" id="MobiDB-lite"/>
    </source>
</evidence>
<reference evidence="2" key="2">
    <citation type="submission" date="2021-10" db="EMBL/GenBank/DDBJ databases">
        <title>Phylogenomics reveals ancestral predisposition of the termite-cultivated fungus Termitomyces towards a domesticated lifestyle.</title>
        <authorList>
            <person name="Auxier B."/>
            <person name="Grum-Grzhimaylo A."/>
            <person name="Cardenas M.E."/>
            <person name="Lodge J.D."/>
            <person name="Laessoe T."/>
            <person name="Pedersen O."/>
            <person name="Smith M.E."/>
            <person name="Kuyper T.W."/>
            <person name="Franco-Molano E.A."/>
            <person name="Baroni T.J."/>
            <person name="Aanen D.K."/>
        </authorList>
    </citation>
    <scope>NUCLEOTIDE SEQUENCE</scope>
    <source>
        <strain evidence="2">D49</strain>
    </source>
</reference>
<keyword evidence="3" id="KW-1185">Reference proteome</keyword>
<feature type="compositionally biased region" description="Basic residues" evidence="1">
    <location>
        <begin position="1"/>
        <end position="11"/>
    </location>
</feature>
<dbReference type="InterPro" id="IPR046341">
    <property type="entry name" value="SET_dom_sf"/>
</dbReference>
<dbReference type="InterPro" id="IPR053185">
    <property type="entry name" value="SET_domain_protein"/>
</dbReference>
<proteinExistence type="predicted"/>
<sequence>MKRGFLNKPKVRPSLSAGEPYPEASIGTGVAAKPGVSSSRAAKPVSAGSKPASGKVRENEVPASDPSGADSEVHRSAVAPVHVHDILDNEHVTIPPAKKRAPRAPIEGKYNLKTTEDFVLDILLLPPPGAAPRQSCTACLLYPGAKEAILALSYFPSEMSTTTTRSDQPFEVREHPDTGIGVFATVPLKPGDEILSERPLFVVPLAFPSRAASSHGEVVTMLLEKLPKASQEQFYGLHNSRNDRKRDVDGIGVTNYLNIGALPGPYEGAYAALCPLISRINHR</sequence>
<protein>
    <submittedName>
        <fullName evidence="2">Uncharacterized protein</fullName>
    </submittedName>
</protein>
<name>A0A9P7K3D8_9AGAR</name>
<evidence type="ECO:0000313" key="2">
    <source>
        <dbReference type="EMBL" id="KAG5636626.1"/>
    </source>
</evidence>
<feature type="region of interest" description="Disordered" evidence="1">
    <location>
        <begin position="1"/>
        <end position="74"/>
    </location>
</feature>
<dbReference type="EMBL" id="JABCKI010005910">
    <property type="protein sequence ID" value="KAG5636626.1"/>
    <property type="molecule type" value="Genomic_DNA"/>
</dbReference>
<dbReference type="Proteomes" id="UP000717328">
    <property type="component" value="Unassembled WGS sequence"/>
</dbReference>
<dbReference type="SUPFAM" id="SSF82199">
    <property type="entry name" value="SET domain"/>
    <property type="match status" value="1"/>
</dbReference>
<evidence type="ECO:0000313" key="3">
    <source>
        <dbReference type="Proteomes" id="UP000717328"/>
    </source>
</evidence>